<evidence type="ECO:0000256" key="1">
    <source>
        <dbReference type="SAM" id="SignalP"/>
    </source>
</evidence>
<evidence type="ECO:0008006" key="4">
    <source>
        <dbReference type="Google" id="ProtNLM"/>
    </source>
</evidence>
<dbReference type="Gene3D" id="3.10.450.50">
    <property type="match status" value="1"/>
</dbReference>
<dbReference type="SUPFAM" id="SSF54427">
    <property type="entry name" value="NTF2-like"/>
    <property type="match status" value="1"/>
</dbReference>
<keyword evidence="3" id="KW-1185">Reference proteome</keyword>
<dbReference type="RefSeq" id="WP_377304581.1">
    <property type="nucleotide sequence ID" value="NZ_CP180191.1"/>
</dbReference>
<evidence type="ECO:0000313" key="2">
    <source>
        <dbReference type="EMBL" id="MFC3148532.1"/>
    </source>
</evidence>
<sequence>MKHALISLAGAAFVALAAAPNASAQASAPAGGSAPQTAAAPLFNGSISLAEVLAAQRAWGDALVRISADFEQGGITRARATANRVLDTAYGYNLGPVLFKPTLTVAPQTFRTTREGALAYFVGGDKAFPSDSGFALKGWTRVDIENAAVHINGEVAMTTGNVTLTDKKGQRTTVDKTWAFKKDDAGQLRIVLHHSSLPHRAN</sequence>
<feature type="signal peptide" evidence="1">
    <location>
        <begin position="1"/>
        <end position="17"/>
    </location>
</feature>
<accession>A0ABV7H4F6</accession>
<dbReference type="InterPro" id="IPR016878">
    <property type="entry name" value="MICAH-like"/>
</dbReference>
<evidence type="ECO:0000313" key="3">
    <source>
        <dbReference type="Proteomes" id="UP001595556"/>
    </source>
</evidence>
<organism evidence="2 3">
    <name type="scientific">Piscinibacterium candidicorallinum</name>
    <dbReference type="NCBI Taxonomy" id="1793872"/>
    <lineage>
        <taxon>Bacteria</taxon>
        <taxon>Pseudomonadati</taxon>
        <taxon>Pseudomonadota</taxon>
        <taxon>Betaproteobacteria</taxon>
        <taxon>Burkholderiales</taxon>
        <taxon>Piscinibacterium</taxon>
    </lineage>
</organism>
<reference evidence="3" key="1">
    <citation type="journal article" date="2019" name="Int. J. Syst. Evol. Microbiol.">
        <title>The Global Catalogue of Microorganisms (GCM) 10K type strain sequencing project: providing services to taxonomists for standard genome sequencing and annotation.</title>
        <authorList>
            <consortium name="The Broad Institute Genomics Platform"/>
            <consortium name="The Broad Institute Genome Sequencing Center for Infectious Disease"/>
            <person name="Wu L."/>
            <person name="Ma J."/>
        </authorList>
    </citation>
    <scope>NUCLEOTIDE SEQUENCE [LARGE SCALE GENOMIC DNA]</scope>
    <source>
        <strain evidence="3">KCTC 52168</strain>
    </source>
</reference>
<dbReference type="Proteomes" id="UP001595556">
    <property type="component" value="Unassembled WGS sequence"/>
</dbReference>
<proteinExistence type="predicted"/>
<gene>
    <name evidence="2" type="ORF">ACFOEN_12945</name>
</gene>
<dbReference type="PIRSF" id="PIRSF028288">
    <property type="entry name" value="UCP028288"/>
    <property type="match status" value="1"/>
</dbReference>
<name>A0ABV7H4F6_9BURK</name>
<feature type="chain" id="PRO_5047066906" description="Phosphoribosyl-AMP cyclohydrolase" evidence="1">
    <location>
        <begin position="18"/>
        <end position="202"/>
    </location>
</feature>
<comment type="caution">
    <text evidence="2">The sequence shown here is derived from an EMBL/GenBank/DDBJ whole genome shotgun (WGS) entry which is preliminary data.</text>
</comment>
<keyword evidence="1" id="KW-0732">Signal</keyword>
<protein>
    <recommendedName>
        <fullName evidence="4">Phosphoribosyl-AMP cyclohydrolase</fullName>
    </recommendedName>
</protein>
<dbReference type="InterPro" id="IPR032710">
    <property type="entry name" value="NTF2-like_dom_sf"/>
</dbReference>
<dbReference type="EMBL" id="JBHRTI010000007">
    <property type="protein sequence ID" value="MFC3148532.1"/>
    <property type="molecule type" value="Genomic_DNA"/>
</dbReference>